<organism evidence="1 2">
    <name type="scientific">Sphingobacterium athyrii</name>
    <dbReference type="NCBI Taxonomy" id="2152717"/>
    <lineage>
        <taxon>Bacteria</taxon>
        <taxon>Pseudomonadati</taxon>
        <taxon>Bacteroidota</taxon>
        <taxon>Sphingobacteriia</taxon>
        <taxon>Sphingobacteriales</taxon>
        <taxon>Sphingobacteriaceae</taxon>
        <taxon>Sphingobacterium</taxon>
    </lineage>
</organism>
<keyword evidence="2" id="KW-1185">Reference proteome</keyword>
<proteinExistence type="predicted"/>
<gene>
    <name evidence="1" type="ORF">DCO56_09875</name>
</gene>
<evidence type="ECO:0000313" key="2">
    <source>
        <dbReference type="Proteomes" id="UP000250831"/>
    </source>
</evidence>
<dbReference type="EMBL" id="QCXX01000002">
    <property type="protein sequence ID" value="PUV25230.1"/>
    <property type="molecule type" value="Genomic_DNA"/>
</dbReference>
<evidence type="ECO:0000313" key="1">
    <source>
        <dbReference type="EMBL" id="PUV25230.1"/>
    </source>
</evidence>
<sequence length="132" mass="15443">MIARVFKLGTISLLLLCILLLSFSKVFIVVSFYANQTDIANRYCINKNNQSLHCDGKCFLMRMLKKEAQREKDFHENFSKTPIMFCRHYFPLIVNKAYVPALRKDHHTLRNVAFRKFDVFNKLLRPPSSAIA</sequence>
<dbReference type="AlphaFoldDB" id="A0A363NWW2"/>
<reference evidence="1 2" key="1">
    <citation type="submission" date="2018-04" db="EMBL/GenBank/DDBJ databases">
        <title>Sphingobacterium sp. M46 Genome.</title>
        <authorList>
            <person name="Cheng J."/>
            <person name="Li Y."/>
        </authorList>
    </citation>
    <scope>NUCLEOTIDE SEQUENCE [LARGE SCALE GENOMIC DNA]</scope>
    <source>
        <strain evidence="1 2">M46</strain>
    </source>
</reference>
<dbReference type="Proteomes" id="UP000250831">
    <property type="component" value="Unassembled WGS sequence"/>
</dbReference>
<accession>A0A363NWW2</accession>
<name>A0A363NWW2_9SPHI</name>
<protein>
    <submittedName>
        <fullName evidence="1">Uncharacterized protein</fullName>
    </submittedName>
</protein>
<comment type="caution">
    <text evidence="1">The sequence shown here is derived from an EMBL/GenBank/DDBJ whole genome shotgun (WGS) entry which is preliminary data.</text>
</comment>